<keyword evidence="8 12" id="KW-1133">Transmembrane helix</keyword>
<dbReference type="PANTHER" id="PTHR48063:SF98">
    <property type="entry name" value="LRR RECEPTOR-LIKE SERINE_THREONINE-PROTEIN KINASE FLS2"/>
    <property type="match status" value="1"/>
</dbReference>
<keyword evidence="16" id="KW-0418">Kinase</keyword>
<keyword evidence="7" id="KW-0677">Repeat</keyword>
<keyword evidence="5 12" id="KW-0812">Transmembrane</keyword>
<name>A0A5B6ZYJ5_DAVIN</name>
<dbReference type="PANTHER" id="PTHR48063">
    <property type="entry name" value="LRR RECEPTOR-LIKE KINASE"/>
    <property type="match status" value="1"/>
</dbReference>
<feature type="transmembrane region" description="Helical" evidence="12">
    <location>
        <begin position="803"/>
        <end position="826"/>
    </location>
</feature>
<evidence type="ECO:0000313" key="16">
    <source>
        <dbReference type="EMBL" id="MPA48526.1"/>
    </source>
</evidence>
<keyword evidence="3" id="KW-1003">Cell membrane</keyword>
<keyword evidence="9 12" id="KW-0472">Membrane</keyword>
<evidence type="ECO:0000256" key="5">
    <source>
        <dbReference type="ARBA" id="ARBA00022692"/>
    </source>
</evidence>
<gene>
    <name evidence="16" type="ORF">Din_017967</name>
</gene>
<dbReference type="Pfam" id="PF23598">
    <property type="entry name" value="LRR_14"/>
    <property type="match status" value="1"/>
</dbReference>
<evidence type="ECO:0000259" key="14">
    <source>
        <dbReference type="Pfam" id="PF08263"/>
    </source>
</evidence>
<dbReference type="GO" id="GO:0016301">
    <property type="term" value="F:kinase activity"/>
    <property type="evidence" value="ECO:0007669"/>
    <property type="project" value="UniProtKB-KW"/>
</dbReference>
<dbReference type="InterPro" id="IPR003591">
    <property type="entry name" value="Leu-rich_rpt_typical-subtyp"/>
</dbReference>
<dbReference type="InterPro" id="IPR001611">
    <property type="entry name" value="Leu-rich_rpt"/>
</dbReference>
<evidence type="ECO:0000256" key="7">
    <source>
        <dbReference type="ARBA" id="ARBA00022737"/>
    </source>
</evidence>
<dbReference type="AlphaFoldDB" id="A0A5B6ZYJ5"/>
<evidence type="ECO:0000256" key="6">
    <source>
        <dbReference type="ARBA" id="ARBA00022729"/>
    </source>
</evidence>
<feature type="domain" description="Disease resistance R13L4/SHOC-2-like LRR" evidence="15">
    <location>
        <begin position="213"/>
        <end position="384"/>
    </location>
</feature>
<dbReference type="SUPFAM" id="SSF52047">
    <property type="entry name" value="RNI-like"/>
    <property type="match status" value="1"/>
</dbReference>
<dbReference type="Pfam" id="PF13855">
    <property type="entry name" value="LRR_8"/>
    <property type="match status" value="1"/>
</dbReference>
<dbReference type="EMBL" id="GHES01017967">
    <property type="protein sequence ID" value="MPA48526.1"/>
    <property type="molecule type" value="Transcribed_RNA"/>
</dbReference>
<keyword evidence="6 13" id="KW-0732">Signal</keyword>
<dbReference type="Pfam" id="PF00560">
    <property type="entry name" value="LRR_1"/>
    <property type="match status" value="7"/>
</dbReference>
<protein>
    <submittedName>
        <fullName evidence="16">Putative LRR receptor-like serine/threonine-protein kinase GSO2</fullName>
    </submittedName>
</protein>
<dbReference type="Gene3D" id="3.80.10.10">
    <property type="entry name" value="Ribonuclease Inhibitor"/>
    <property type="match status" value="2"/>
</dbReference>
<dbReference type="FunFam" id="3.80.10.10:FF:000383">
    <property type="entry name" value="Leucine-rich repeat receptor protein kinase EMS1"/>
    <property type="match status" value="1"/>
</dbReference>
<evidence type="ECO:0000256" key="12">
    <source>
        <dbReference type="SAM" id="Phobius"/>
    </source>
</evidence>
<accession>A0A5B6ZYJ5</accession>
<dbReference type="InterPro" id="IPR055414">
    <property type="entry name" value="LRR_R13L4/SHOC2-like"/>
</dbReference>
<comment type="subcellular location">
    <subcellularLocation>
        <location evidence="1">Cell membrane</location>
        <topology evidence="1">Single-pass type I membrane protein</topology>
    </subcellularLocation>
</comment>
<comment type="similarity">
    <text evidence="2">Belongs to the RLP family.</text>
</comment>
<dbReference type="GO" id="GO:0051707">
    <property type="term" value="P:response to other organism"/>
    <property type="evidence" value="ECO:0007669"/>
    <property type="project" value="UniProtKB-ARBA"/>
</dbReference>
<organism evidence="16">
    <name type="scientific">Davidia involucrata</name>
    <name type="common">Dove tree</name>
    <dbReference type="NCBI Taxonomy" id="16924"/>
    <lineage>
        <taxon>Eukaryota</taxon>
        <taxon>Viridiplantae</taxon>
        <taxon>Streptophyta</taxon>
        <taxon>Embryophyta</taxon>
        <taxon>Tracheophyta</taxon>
        <taxon>Spermatophyta</taxon>
        <taxon>Magnoliopsida</taxon>
        <taxon>eudicotyledons</taxon>
        <taxon>Gunneridae</taxon>
        <taxon>Pentapetalae</taxon>
        <taxon>asterids</taxon>
        <taxon>Cornales</taxon>
        <taxon>Nyssaceae</taxon>
        <taxon>Davidia</taxon>
    </lineage>
</organism>
<evidence type="ECO:0000256" key="3">
    <source>
        <dbReference type="ARBA" id="ARBA00022475"/>
    </source>
</evidence>
<dbReference type="SUPFAM" id="SSF52058">
    <property type="entry name" value="L domain-like"/>
    <property type="match status" value="1"/>
</dbReference>
<dbReference type="FunFam" id="3.80.10.10:FF:000095">
    <property type="entry name" value="LRR receptor-like serine/threonine-protein kinase GSO1"/>
    <property type="match status" value="1"/>
</dbReference>
<evidence type="ECO:0000256" key="10">
    <source>
        <dbReference type="ARBA" id="ARBA00023170"/>
    </source>
</evidence>
<evidence type="ECO:0000256" key="11">
    <source>
        <dbReference type="ARBA" id="ARBA00023180"/>
    </source>
</evidence>
<evidence type="ECO:0000256" key="2">
    <source>
        <dbReference type="ARBA" id="ARBA00009592"/>
    </source>
</evidence>
<evidence type="ECO:0000256" key="4">
    <source>
        <dbReference type="ARBA" id="ARBA00022614"/>
    </source>
</evidence>
<keyword evidence="4" id="KW-0433">Leucine-rich repeat</keyword>
<evidence type="ECO:0000256" key="13">
    <source>
        <dbReference type="SAM" id="SignalP"/>
    </source>
</evidence>
<dbReference type="Pfam" id="PF08263">
    <property type="entry name" value="LRRNT_2"/>
    <property type="match status" value="1"/>
</dbReference>
<proteinExistence type="inferred from homology"/>
<dbReference type="InterPro" id="IPR013210">
    <property type="entry name" value="LRR_N_plant-typ"/>
</dbReference>
<feature type="signal peptide" evidence="13">
    <location>
        <begin position="1"/>
        <end position="22"/>
    </location>
</feature>
<dbReference type="GO" id="GO:0006952">
    <property type="term" value="P:defense response"/>
    <property type="evidence" value="ECO:0007669"/>
    <property type="project" value="UniProtKB-ARBA"/>
</dbReference>
<evidence type="ECO:0000256" key="9">
    <source>
        <dbReference type="ARBA" id="ARBA00023136"/>
    </source>
</evidence>
<feature type="chain" id="PRO_5022937928" evidence="13">
    <location>
        <begin position="23"/>
        <end position="867"/>
    </location>
</feature>
<keyword evidence="11" id="KW-0325">Glycoprotein</keyword>
<dbReference type="InterPro" id="IPR046956">
    <property type="entry name" value="RLP23-like"/>
</dbReference>
<sequence>MIMGNSIARVVLLLLWFLYAATFKFSLLCNGDTNVICSEKEKRALLSFKQGLTDPNTNLLSWSLRQEDCCRWNGVRCNNATGRVIELHLGDFYMGGKIPPSLLELEFLTYLDLSWNDFEGPIPHQLGNMSRLSHLDLGGNHGLYVDSLSWIAGLYSLEYLDMSGVDLHKAADHWLQAVSMLPSLSELHLSECGLDKMMIPPPPGFVNFTSLAVLDLSANLFSCEIPSWLFNLTSSLSFLGLSDNHLTGQIPDWIGQMKHLEYLFLYINSLYGPIPAPLGNLSSLRVLYLSANQLNGTLPESLGLLPNLMSLFIGYNSLTGTVSEVNFIKLSKLKVLEMSSNSFIFNVNSNWVPPFQLEYISISSCKIDAKFPAWLQTQTSVKVLLDLSRSGISDSIPHWFWNVASQIELINLSNNQIDGDVSTVLLNSSAIDLSSNCFKGHLPLLSPNVKVLNIANNTFSGSISSFLCRKVNRNNNLEVLDVSSNSLSGELSDCWMYWGSLNHINLGSNYLSGKIPNSVGYLSQLVSLHLHDNSFFGDIPLSLQNCTSLGLIDLGENQLTGVIPSWLGERTTLKALRLKSNKFTGDIPPQICQLSLILILDLANNSLSGTIPKCLNNISAMTIVDTSNSDYYEALEYVYDYGSYMETLTLVTKGRDSEYGGILKLVRSIDLSSNSLSGPIPADISGLRALRFLNLSRNHLMGKIPEKIGGMTALESLDLSRNHLSGQIPQSMSNLTFLNYLDLSYNNFSGRIPLSTQLQSFDEANFIGNAQLCGAPLTKNCTEDEQSQGTVPASEDKEESEMFWFYIGLGPGFAVGFWGVCGVLFIKRTWRHAYFQFLDDMKDWVYVATLLKVNWLRKKFERSSTHV</sequence>
<dbReference type="GO" id="GO:0005886">
    <property type="term" value="C:plasma membrane"/>
    <property type="evidence" value="ECO:0007669"/>
    <property type="project" value="UniProtKB-SubCell"/>
</dbReference>
<evidence type="ECO:0000256" key="8">
    <source>
        <dbReference type="ARBA" id="ARBA00022989"/>
    </source>
</evidence>
<evidence type="ECO:0000256" key="1">
    <source>
        <dbReference type="ARBA" id="ARBA00004251"/>
    </source>
</evidence>
<feature type="domain" description="Leucine-rich repeat-containing N-terminal plant-type" evidence="14">
    <location>
        <begin position="39"/>
        <end position="78"/>
    </location>
</feature>
<reference evidence="16" key="1">
    <citation type="submission" date="2019-08" db="EMBL/GenBank/DDBJ databases">
        <title>Reference gene set and small RNA set construction with multiple tissues from Davidia involucrata Baill.</title>
        <authorList>
            <person name="Yang H."/>
            <person name="Zhou C."/>
            <person name="Li G."/>
            <person name="Wang J."/>
            <person name="Gao P."/>
            <person name="Wang M."/>
            <person name="Wang R."/>
            <person name="Zhao Y."/>
        </authorList>
    </citation>
    <scope>NUCLEOTIDE SEQUENCE</scope>
    <source>
        <tissue evidence="16">Mixed with DoveR01_LX</tissue>
    </source>
</reference>
<dbReference type="FunFam" id="3.80.10.10:FF:001347">
    <property type="entry name" value="LRR receptor-like serine/threonine-protein kinase GSO2"/>
    <property type="match status" value="1"/>
</dbReference>
<dbReference type="InterPro" id="IPR032675">
    <property type="entry name" value="LRR_dom_sf"/>
</dbReference>
<dbReference type="FunFam" id="3.80.10.10:FF:000111">
    <property type="entry name" value="LRR receptor-like serine/threonine-protein kinase ERECTA"/>
    <property type="match status" value="1"/>
</dbReference>
<dbReference type="SMART" id="SM00369">
    <property type="entry name" value="LRR_TYP"/>
    <property type="match status" value="5"/>
</dbReference>
<keyword evidence="16" id="KW-0808">Transferase</keyword>
<keyword evidence="10 16" id="KW-0675">Receptor</keyword>
<evidence type="ECO:0000259" key="15">
    <source>
        <dbReference type="Pfam" id="PF23598"/>
    </source>
</evidence>